<dbReference type="HOGENOM" id="CLU_1626759_0_0_1"/>
<evidence type="ECO:0000313" key="1">
    <source>
        <dbReference type="EMBL" id="KDQ17096.1"/>
    </source>
</evidence>
<dbReference type="OrthoDB" id="3221235at2759"/>
<dbReference type="SUPFAM" id="SSF81383">
    <property type="entry name" value="F-box domain"/>
    <property type="match status" value="1"/>
</dbReference>
<dbReference type="Gene3D" id="1.20.1280.50">
    <property type="match status" value="1"/>
</dbReference>
<dbReference type="Proteomes" id="UP000027195">
    <property type="component" value="Unassembled WGS sequence"/>
</dbReference>
<name>A0A067MZY7_BOTB1</name>
<protein>
    <submittedName>
        <fullName evidence="1">Uncharacterized protein</fullName>
    </submittedName>
</protein>
<dbReference type="InParanoid" id="A0A067MZY7"/>
<dbReference type="InterPro" id="IPR036047">
    <property type="entry name" value="F-box-like_dom_sf"/>
</dbReference>
<gene>
    <name evidence="1" type="ORF">BOTBODRAFT_224862</name>
</gene>
<reference evidence="2" key="1">
    <citation type="journal article" date="2014" name="Proc. Natl. Acad. Sci. U.S.A.">
        <title>Extensive sampling of basidiomycete genomes demonstrates inadequacy of the white-rot/brown-rot paradigm for wood decay fungi.</title>
        <authorList>
            <person name="Riley R."/>
            <person name="Salamov A.A."/>
            <person name="Brown D.W."/>
            <person name="Nagy L.G."/>
            <person name="Floudas D."/>
            <person name="Held B.W."/>
            <person name="Levasseur A."/>
            <person name="Lombard V."/>
            <person name="Morin E."/>
            <person name="Otillar R."/>
            <person name="Lindquist E.A."/>
            <person name="Sun H."/>
            <person name="LaButti K.M."/>
            <person name="Schmutz J."/>
            <person name="Jabbour D."/>
            <person name="Luo H."/>
            <person name="Baker S.E."/>
            <person name="Pisabarro A.G."/>
            <person name="Walton J.D."/>
            <person name="Blanchette R.A."/>
            <person name="Henrissat B."/>
            <person name="Martin F."/>
            <person name="Cullen D."/>
            <person name="Hibbett D.S."/>
            <person name="Grigoriev I.V."/>
        </authorList>
    </citation>
    <scope>NUCLEOTIDE SEQUENCE [LARGE SCALE GENOMIC DNA]</scope>
    <source>
        <strain evidence="2">FD-172 SS1</strain>
    </source>
</reference>
<dbReference type="AlphaFoldDB" id="A0A067MZY7"/>
<proteinExistence type="predicted"/>
<keyword evidence="2" id="KW-1185">Reference proteome</keyword>
<sequence length="163" mass="18595">MVAFIERVSSEILTQIFEHCKDQAYENTKSCLFCLSHVCRFWKSVVHISPTLWSDIWLDVSTSMVVEQATYWLKRAGQTQPSITVVFPLYDESDDDDVWRGFIGAGDESTDALLVRLAGIVGGVMHRWKKFARGPAVPQQLRRLHPESLPPQHRAPLGFQLPR</sequence>
<evidence type="ECO:0000313" key="2">
    <source>
        <dbReference type="Proteomes" id="UP000027195"/>
    </source>
</evidence>
<accession>A0A067MZY7</accession>
<organism evidence="1 2">
    <name type="scientific">Botryobasidium botryosum (strain FD-172 SS1)</name>
    <dbReference type="NCBI Taxonomy" id="930990"/>
    <lineage>
        <taxon>Eukaryota</taxon>
        <taxon>Fungi</taxon>
        <taxon>Dikarya</taxon>
        <taxon>Basidiomycota</taxon>
        <taxon>Agaricomycotina</taxon>
        <taxon>Agaricomycetes</taxon>
        <taxon>Cantharellales</taxon>
        <taxon>Botryobasidiaceae</taxon>
        <taxon>Botryobasidium</taxon>
    </lineage>
</organism>
<dbReference type="STRING" id="930990.A0A067MZY7"/>
<dbReference type="EMBL" id="KL198025">
    <property type="protein sequence ID" value="KDQ17096.1"/>
    <property type="molecule type" value="Genomic_DNA"/>
</dbReference>